<comment type="caution">
    <text evidence="2">The sequence shown here is derived from an EMBL/GenBank/DDBJ whole genome shotgun (WGS) entry which is preliminary data.</text>
</comment>
<evidence type="ECO:0000259" key="1">
    <source>
        <dbReference type="Pfam" id="PF04149"/>
    </source>
</evidence>
<name>A0ABT2CHW0_9ACTN</name>
<dbReference type="Proteomes" id="UP001431313">
    <property type="component" value="Unassembled WGS sequence"/>
</dbReference>
<organism evidence="2 3">
    <name type="scientific">Streptomyces pyxinae</name>
    <dbReference type="NCBI Taxonomy" id="2970734"/>
    <lineage>
        <taxon>Bacteria</taxon>
        <taxon>Bacillati</taxon>
        <taxon>Actinomycetota</taxon>
        <taxon>Actinomycetes</taxon>
        <taxon>Kitasatosporales</taxon>
        <taxon>Streptomycetaceae</taxon>
        <taxon>Streptomyces</taxon>
    </lineage>
</organism>
<keyword evidence="3" id="KW-1185">Reference proteome</keyword>
<reference evidence="2" key="1">
    <citation type="submission" date="2022-08" db="EMBL/GenBank/DDBJ databases">
        <authorList>
            <person name="Somphong A."/>
            <person name="Phongsopitanun W."/>
        </authorList>
    </citation>
    <scope>NUCLEOTIDE SEQUENCE</scope>
    <source>
        <strain evidence="2">LP05-1</strain>
    </source>
</reference>
<proteinExistence type="predicted"/>
<sequence>MSNAPGTVEWVKSTYSGGEGQCIEWAPTHANLTGLVPVRDSKVPAGPALAMSTDAWTAFVGMVRS</sequence>
<dbReference type="EMBL" id="JANUGQ010000011">
    <property type="protein sequence ID" value="MCS0636993.1"/>
    <property type="molecule type" value="Genomic_DNA"/>
</dbReference>
<evidence type="ECO:0000313" key="3">
    <source>
        <dbReference type="Proteomes" id="UP001431313"/>
    </source>
</evidence>
<feature type="domain" description="DUF397" evidence="1">
    <location>
        <begin position="9"/>
        <end position="64"/>
    </location>
</feature>
<dbReference type="Pfam" id="PF04149">
    <property type="entry name" value="DUF397"/>
    <property type="match status" value="1"/>
</dbReference>
<dbReference type="RefSeq" id="WP_258788245.1">
    <property type="nucleotide sequence ID" value="NZ_JANUGQ010000011.1"/>
</dbReference>
<gene>
    <name evidence="2" type="ORF">NX801_15250</name>
</gene>
<dbReference type="InterPro" id="IPR007278">
    <property type="entry name" value="DUF397"/>
</dbReference>
<evidence type="ECO:0000313" key="2">
    <source>
        <dbReference type="EMBL" id="MCS0636993.1"/>
    </source>
</evidence>
<accession>A0ABT2CHW0</accession>
<protein>
    <submittedName>
        <fullName evidence="2">DUF397 domain-containing protein</fullName>
    </submittedName>
</protein>